<sequence>MIICQQNLNHCIPLRFQFSIFNSQFSIFNFQFSILNSQFSILTLR</sequence>
<accession>A0A975BJ15</accession>
<dbReference type="Proteomes" id="UP000663722">
    <property type="component" value="Chromosome"/>
</dbReference>
<proteinExistence type="predicted"/>
<dbReference type="KEGG" id="dmm:dnm_022790"/>
<evidence type="ECO:0000313" key="1">
    <source>
        <dbReference type="EMBL" id="QTA86258.1"/>
    </source>
</evidence>
<gene>
    <name evidence="1" type="ORF">dnm_022790</name>
</gene>
<reference evidence="1" key="1">
    <citation type="journal article" date="2021" name="Microb. Physiol.">
        <title>Proteogenomic Insights into the Physiology of Marine, Sulfate-Reducing, Filamentous Desulfonema limicola and Desulfonema magnum.</title>
        <authorList>
            <person name="Schnaars V."/>
            <person name="Wohlbrand L."/>
            <person name="Scheve S."/>
            <person name="Hinrichs C."/>
            <person name="Reinhardt R."/>
            <person name="Rabus R."/>
        </authorList>
    </citation>
    <scope>NUCLEOTIDE SEQUENCE</scope>
    <source>
        <strain evidence="1">4be13</strain>
    </source>
</reference>
<dbReference type="AlphaFoldDB" id="A0A975BJ15"/>
<keyword evidence="2" id="KW-1185">Reference proteome</keyword>
<name>A0A975BJ15_9BACT</name>
<evidence type="ECO:0000313" key="2">
    <source>
        <dbReference type="Proteomes" id="UP000663722"/>
    </source>
</evidence>
<organism evidence="1 2">
    <name type="scientific">Desulfonema magnum</name>
    <dbReference type="NCBI Taxonomy" id="45655"/>
    <lineage>
        <taxon>Bacteria</taxon>
        <taxon>Pseudomonadati</taxon>
        <taxon>Thermodesulfobacteriota</taxon>
        <taxon>Desulfobacteria</taxon>
        <taxon>Desulfobacterales</taxon>
        <taxon>Desulfococcaceae</taxon>
        <taxon>Desulfonema</taxon>
    </lineage>
</organism>
<protein>
    <submittedName>
        <fullName evidence="1">Uncharacterized protein</fullName>
    </submittedName>
</protein>
<dbReference type="EMBL" id="CP061800">
    <property type="protein sequence ID" value="QTA86258.1"/>
    <property type="molecule type" value="Genomic_DNA"/>
</dbReference>